<dbReference type="STRING" id="1798475.A2837_02785"/>
<dbReference type="EC" id="2.7.2.3" evidence="2 8"/>
<evidence type="ECO:0000256" key="4">
    <source>
        <dbReference type="ARBA" id="ARBA00022741"/>
    </source>
</evidence>
<dbReference type="EMBL" id="MFKO01000008">
    <property type="protein sequence ID" value="OGG41555.1"/>
    <property type="molecule type" value="Genomic_DNA"/>
</dbReference>
<dbReference type="GO" id="GO:0043531">
    <property type="term" value="F:ADP binding"/>
    <property type="evidence" value="ECO:0007669"/>
    <property type="project" value="TreeGrafter"/>
</dbReference>
<feature type="binding site" evidence="7">
    <location>
        <position position="196"/>
    </location>
    <ligand>
        <name>ATP</name>
        <dbReference type="ChEBI" id="CHEBI:30616"/>
    </ligand>
</feature>
<evidence type="ECO:0000313" key="10">
    <source>
        <dbReference type="Proteomes" id="UP000176322"/>
    </source>
</evidence>
<organism evidence="9 10">
    <name type="scientific">Candidatus Kaiserbacteria bacterium RIFCSPHIGHO2_01_FULL_46_22</name>
    <dbReference type="NCBI Taxonomy" id="1798475"/>
    <lineage>
        <taxon>Bacteria</taxon>
        <taxon>Candidatus Kaiseribacteriota</taxon>
    </lineage>
</organism>
<evidence type="ECO:0000256" key="7">
    <source>
        <dbReference type="PIRSR" id="PIRSR000724-2"/>
    </source>
</evidence>
<evidence type="ECO:0000256" key="1">
    <source>
        <dbReference type="ARBA" id="ARBA00000642"/>
    </source>
</evidence>
<dbReference type="InterPro" id="IPR036043">
    <property type="entry name" value="Phosphoglycerate_kinase_sf"/>
</dbReference>
<dbReference type="GO" id="GO:0006094">
    <property type="term" value="P:gluconeogenesis"/>
    <property type="evidence" value="ECO:0007669"/>
    <property type="project" value="TreeGrafter"/>
</dbReference>
<dbReference type="AlphaFoldDB" id="A0A1F6BX79"/>
<name>A0A1F6BX79_9BACT</name>
<evidence type="ECO:0000256" key="3">
    <source>
        <dbReference type="ARBA" id="ARBA00022679"/>
    </source>
</evidence>
<evidence type="ECO:0000313" key="9">
    <source>
        <dbReference type="EMBL" id="OGG41555.1"/>
    </source>
</evidence>
<dbReference type="GO" id="GO:0006096">
    <property type="term" value="P:glycolytic process"/>
    <property type="evidence" value="ECO:0007669"/>
    <property type="project" value="InterPro"/>
</dbReference>
<dbReference type="GO" id="GO:0004618">
    <property type="term" value="F:phosphoglycerate kinase activity"/>
    <property type="evidence" value="ECO:0007669"/>
    <property type="project" value="UniProtKB-EC"/>
</dbReference>
<evidence type="ECO:0000256" key="2">
    <source>
        <dbReference type="ARBA" id="ARBA00013061"/>
    </source>
</evidence>
<keyword evidence="5 8" id="KW-0418">Kinase</keyword>
<comment type="similarity">
    <text evidence="8">Belongs to the phosphoglycerate kinase family.</text>
</comment>
<keyword evidence="3 8" id="KW-0808">Transferase</keyword>
<keyword evidence="6 7" id="KW-0067">ATP-binding</keyword>
<gene>
    <name evidence="9" type="ORF">A2837_02785</name>
</gene>
<dbReference type="InterPro" id="IPR001576">
    <property type="entry name" value="Phosphoglycerate_kinase"/>
</dbReference>
<evidence type="ECO:0000256" key="8">
    <source>
        <dbReference type="RuleBase" id="RU000532"/>
    </source>
</evidence>
<feature type="binding site" evidence="7">
    <location>
        <position position="308"/>
    </location>
    <ligand>
        <name>ATP</name>
        <dbReference type="ChEBI" id="CHEBI:30616"/>
    </ligand>
</feature>
<comment type="caution">
    <text evidence="9">The sequence shown here is derived from an EMBL/GenBank/DDBJ whole genome shotgun (WGS) entry which is preliminary data.</text>
</comment>
<dbReference type="PRINTS" id="PR00477">
    <property type="entry name" value="PHGLYCKINASE"/>
</dbReference>
<dbReference type="Proteomes" id="UP000176322">
    <property type="component" value="Unassembled WGS sequence"/>
</dbReference>
<keyword evidence="4" id="KW-0547">Nucleotide-binding</keyword>
<feature type="binding site" evidence="7">
    <location>
        <begin position="333"/>
        <end position="336"/>
    </location>
    <ligand>
        <name>ATP</name>
        <dbReference type="ChEBI" id="CHEBI:30616"/>
    </ligand>
</feature>
<accession>A0A1F6BX79</accession>
<sequence length="377" mass="40508">MSISKLPSFEDISELRGKKVLLRAGLNVPVKDGKVAEFFRIEQALPTIKYLQAEGAKVIVIGHIGRAPEESLEPVYEVLRDSVGAKWGGELSSQTALLAEGLGEGEVLLLENVRRDPREVKGDDSLSAELADLAEVYINDAFADSHRDHSSIVGIPKYLPSYFGASFIKEYTALSSALEPTKPSLFVIGGAKFETKMPLIEKFSSRYTQVFIGGALVNDVFKARGLPVGKSLTSDIDLTKSDILTKSNIILPVDVITSSPSGRRTVKPEEVREDEMIMDVGPATIEMLSPYITSASTILWNGPLGNFEQGFVDGTEGLAKSIARSQANSIVGGGDTVASINGLHLDDDFSFLSTAGGAMLTFLETGTLPAIEAVLKR</sequence>
<dbReference type="Pfam" id="PF00162">
    <property type="entry name" value="PGK"/>
    <property type="match status" value="1"/>
</dbReference>
<evidence type="ECO:0000256" key="6">
    <source>
        <dbReference type="ARBA" id="ARBA00022840"/>
    </source>
</evidence>
<dbReference type="Gene3D" id="3.40.50.1260">
    <property type="entry name" value="Phosphoglycerate kinase, N-terminal domain"/>
    <property type="match status" value="2"/>
</dbReference>
<dbReference type="SUPFAM" id="SSF53748">
    <property type="entry name" value="Phosphoglycerate kinase"/>
    <property type="match status" value="1"/>
</dbReference>
<dbReference type="InterPro" id="IPR015824">
    <property type="entry name" value="Phosphoglycerate_kinase_N"/>
</dbReference>
<dbReference type="GO" id="GO:0005829">
    <property type="term" value="C:cytosol"/>
    <property type="evidence" value="ECO:0007669"/>
    <property type="project" value="TreeGrafter"/>
</dbReference>
<reference evidence="9 10" key="1">
    <citation type="journal article" date="2016" name="Nat. Commun.">
        <title>Thousands of microbial genomes shed light on interconnected biogeochemical processes in an aquifer system.</title>
        <authorList>
            <person name="Anantharaman K."/>
            <person name="Brown C.T."/>
            <person name="Hug L.A."/>
            <person name="Sharon I."/>
            <person name="Castelle C.J."/>
            <person name="Probst A.J."/>
            <person name="Thomas B.C."/>
            <person name="Singh A."/>
            <person name="Wilkins M.J."/>
            <person name="Karaoz U."/>
            <person name="Brodie E.L."/>
            <person name="Williams K.H."/>
            <person name="Hubbard S.S."/>
            <person name="Banfield J.F."/>
        </authorList>
    </citation>
    <scope>NUCLEOTIDE SEQUENCE [LARGE SCALE GENOMIC DNA]</scope>
</reference>
<evidence type="ECO:0000256" key="5">
    <source>
        <dbReference type="ARBA" id="ARBA00022777"/>
    </source>
</evidence>
<dbReference type="PANTHER" id="PTHR11406:SF23">
    <property type="entry name" value="PHOSPHOGLYCERATE KINASE 1, CHLOROPLASTIC-RELATED"/>
    <property type="match status" value="1"/>
</dbReference>
<comment type="catalytic activity">
    <reaction evidence="1 8">
        <text>(2R)-3-phosphoglycerate + ATP = (2R)-3-phospho-glyceroyl phosphate + ADP</text>
        <dbReference type="Rhea" id="RHEA:14801"/>
        <dbReference type="ChEBI" id="CHEBI:30616"/>
        <dbReference type="ChEBI" id="CHEBI:57604"/>
        <dbReference type="ChEBI" id="CHEBI:58272"/>
        <dbReference type="ChEBI" id="CHEBI:456216"/>
        <dbReference type="EC" id="2.7.2.3"/>
    </reaction>
</comment>
<protein>
    <recommendedName>
        <fullName evidence="2 8">Phosphoglycerate kinase</fullName>
        <ecNumber evidence="2 8">2.7.2.3</ecNumber>
    </recommendedName>
</protein>
<dbReference type="GO" id="GO:0005524">
    <property type="term" value="F:ATP binding"/>
    <property type="evidence" value="ECO:0007669"/>
    <property type="project" value="UniProtKB-KW"/>
</dbReference>
<dbReference type="PANTHER" id="PTHR11406">
    <property type="entry name" value="PHOSPHOGLYCERATE KINASE"/>
    <property type="match status" value="1"/>
</dbReference>
<dbReference type="PIRSF" id="PIRSF000724">
    <property type="entry name" value="Pgk"/>
    <property type="match status" value="1"/>
</dbReference>
<proteinExistence type="inferred from homology"/>